<keyword evidence="10" id="KW-1185">Reference proteome</keyword>
<dbReference type="Pfam" id="PF13873">
    <property type="entry name" value="Myb_DNA-bind_5"/>
    <property type="match status" value="1"/>
</dbReference>
<comment type="function">
    <text evidence="6">Involved in transvection phenomena (= synapsis-dependent gene expression), where the synaptic pairing of chromosomes carrying genes with which zeste interacts influences the expression of these genes. Zeste binds to DNA and stimulates transcription from a nearby promoter.</text>
</comment>
<dbReference type="STRING" id="7398.A0A1B0AIK9"/>
<evidence type="ECO:0000256" key="4">
    <source>
        <dbReference type="ARBA" id="ARBA00023125"/>
    </source>
</evidence>
<feature type="domain" description="Myb/SANT-like DNA-binding" evidence="8">
    <location>
        <begin position="34"/>
        <end position="106"/>
    </location>
</feature>
<dbReference type="InterPro" id="IPR028002">
    <property type="entry name" value="Myb_DNA-bind_5"/>
</dbReference>
<comment type="subunit">
    <text evidence="1">Self-associates forming complexes of several hundred monomers.</text>
</comment>
<feature type="compositionally biased region" description="Polar residues" evidence="7">
    <location>
        <begin position="1"/>
        <end position="13"/>
    </location>
</feature>
<accession>A0A1B0AIK9</accession>
<protein>
    <recommendedName>
        <fullName evidence="2">Regulatory protein zeste</fullName>
    </recommendedName>
</protein>
<sequence>MHRSVNENINYSAPTHDLDDGAEVPTEVSKLRAVSHEQLQIMLAFMEDHGDLAKHFTQNSYQGRQTINKLWEELTEKLNSVGLPNKNATGWRKVWTDYKYRAKRKLSRNLLTLRKAGVLSDDLPPIEEGNASDDQDIKCFAVLSPSPLDDVFDVDLPTVSSKRKKSSSPQADKGLKVEDESLILMKEQLEQDRKFQHDVLKLLKERNDEDKAFHKSVLDIMNTFVKKI</sequence>
<name>A0A1B0AIK9_GLOPL</name>
<evidence type="ECO:0000256" key="3">
    <source>
        <dbReference type="ARBA" id="ARBA00023015"/>
    </source>
</evidence>
<feature type="region of interest" description="Disordered" evidence="7">
    <location>
        <begin position="1"/>
        <end position="22"/>
    </location>
</feature>
<keyword evidence="5" id="KW-0804">Transcription</keyword>
<organism evidence="9 10">
    <name type="scientific">Glossina pallidipes</name>
    <name type="common">Tsetse fly</name>
    <dbReference type="NCBI Taxonomy" id="7398"/>
    <lineage>
        <taxon>Eukaryota</taxon>
        <taxon>Metazoa</taxon>
        <taxon>Ecdysozoa</taxon>
        <taxon>Arthropoda</taxon>
        <taxon>Hexapoda</taxon>
        <taxon>Insecta</taxon>
        <taxon>Pterygota</taxon>
        <taxon>Neoptera</taxon>
        <taxon>Endopterygota</taxon>
        <taxon>Diptera</taxon>
        <taxon>Brachycera</taxon>
        <taxon>Muscomorpha</taxon>
        <taxon>Hippoboscoidea</taxon>
        <taxon>Glossinidae</taxon>
        <taxon>Glossina</taxon>
    </lineage>
</organism>
<evidence type="ECO:0000256" key="1">
    <source>
        <dbReference type="ARBA" id="ARBA00011764"/>
    </source>
</evidence>
<reference evidence="9" key="2">
    <citation type="submission" date="2020-05" db="UniProtKB">
        <authorList>
            <consortium name="EnsemblMetazoa"/>
        </authorList>
    </citation>
    <scope>IDENTIFICATION</scope>
    <source>
        <strain evidence="9">IAEA</strain>
    </source>
</reference>
<evidence type="ECO:0000256" key="6">
    <source>
        <dbReference type="ARBA" id="ARBA00025466"/>
    </source>
</evidence>
<evidence type="ECO:0000313" key="9">
    <source>
        <dbReference type="EnsemblMetazoa" id="GPAI046966-PA"/>
    </source>
</evidence>
<evidence type="ECO:0000313" key="10">
    <source>
        <dbReference type="Proteomes" id="UP000092445"/>
    </source>
</evidence>
<evidence type="ECO:0000259" key="8">
    <source>
        <dbReference type="Pfam" id="PF13873"/>
    </source>
</evidence>
<keyword evidence="3" id="KW-0805">Transcription regulation</keyword>
<evidence type="ECO:0000256" key="2">
    <source>
        <dbReference type="ARBA" id="ARBA00016807"/>
    </source>
</evidence>
<evidence type="ECO:0000256" key="5">
    <source>
        <dbReference type="ARBA" id="ARBA00023163"/>
    </source>
</evidence>
<dbReference type="Proteomes" id="UP000092445">
    <property type="component" value="Unassembled WGS sequence"/>
</dbReference>
<dbReference type="EnsemblMetazoa" id="GPAI046966-RA">
    <property type="protein sequence ID" value="GPAI046966-PA"/>
    <property type="gene ID" value="GPAI046966"/>
</dbReference>
<evidence type="ECO:0000256" key="7">
    <source>
        <dbReference type="SAM" id="MobiDB-lite"/>
    </source>
</evidence>
<dbReference type="VEuPathDB" id="VectorBase:GPAI046966"/>
<reference evidence="10" key="1">
    <citation type="submission" date="2014-03" db="EMBL/GenBank/DDBJ databases">
        <authorList>
            <person name="Aksoy S."/>
            <person name="Warren W."/>
            <person name="Wilson R.K."/>
        </authorList>
    </citation>
    <scope>NUCLEOTIDE SEQUENCE [LARGE SCALE GENOMIC DNA]</scope>
    <source>
        <strain evidence="10">IAEA</strain>
    </source>
</reference>
<dbReference type="GO" id="GO:0003677">
    <property type="term" value="F:DNA binding"/>
    <property type="evidence" value="ECO:0007669"/>
    <property type="project" value="UniProtKB-KW"/>
</dbReference>
<proteinExistence type="predicted"/>
<keyword evidence="4" id="KW-0238">DNA-binding</keyword>
<dbReference type="AlphaFoldDB" id="A0A1B0AIK9"/>